<name>A0A7V4AP46_9DEIN</name>
<evidence type="ECO:0000313" key="1">
    <source>
        <dbReference type="EMBL" id="HGN86387.1"/>
    </source>
</evidence>
<gene>
    <name evidence="1" type="ORF">ENT80_09580</name>
</gene>
<dbReference type="EMBL" id="DTAB01000541">
    <property type="protein sequence ID" value="HGN86387.1"/>
    <property type="molecule type" value="Genomic_DNA"/>
</dbReference>
<organism evidence="1">
    <name type="scientific">Thermus tengchongensis</name>
    <dbReference type="NCBI Taxonomy" id="1214928"/>
    <lineage>
        <taxon>Bacteria</taxon>
        <taxon>Thermotogati</taxon>
        <taxon>Deinococcota</taxon>
        <taxon>Deinococci</taxon>
        <taxon>Thermales</taxon>
        <taxon>Thermaceae</taxon>
        <taxon>Thermus</taxon>
    </lineage>
</organism>
<reference evidence="1" key="1">
    <citation type="journal article" date="2020" name="mSystems">
        <title>Genome- and Community-Level Interaction Insights into Carbon Utilization and Element Cycling Functions of Hydrothermarchaeota in Hydrothermal Sediment.</title>
        <authorList>
            <person name="Zhou Z."/>
            <person name="Liu Y."/>
            <person name="Xu W."/>
            <person name="Pan J."/>
            <person name="Luo Z.H."/>
            <person name="Li M."/>
        </authorList>
    </citation>
    <scope>NUCLEOTIDE SEQUENCE [LARGE SCALE GENOMIC DNA]</scope>
    <source>
        <strain evidence="1">SpSt-611</strain>
    </source>
</reference>
<sequence>MVRKALEVVREAEARGLRFVEQDGRLGLEGPEEVRAAFRQEYGEVIPVLKGAILALLRGEARLDEAMEARLEFALAYEAKLETEAEEDGAPAWLAYVMWCLLADALNGFVLRGLGDDWPKVQAAVASGKGRELRERALERWVEAYKAMEAHRFRMRWEDEAWREELRRMGQEAELWAWRAWLVELAKKNPEAEGQDELDPWVDLRPWAVWFARNGKRLGLVWKEAV</sequence>
<dbReference type="AlphaFoldDB" id="A0A7V4AP46"/>
<comment type="caution">
    <text evidence="1">The sequence shown here is derived from an EMBL/GenBank/DDBJ whole genome shotgun (WGS) entry which is preliminary data.</text>
</comment>
<protein>
    <submittedName>
        <fullName evidence="1">Uncharacterized protein</fullName>
    </submittedName>
</protein>
<proteinExistence type="predicted"/>
<accession>A0A7V4AP46</accession>